<accession>A0A7J7K7T9</accession>
<keyword evidence="1" id="KW-0732">Signal</keyword>
<keyword evidence="3" id="KW-1185">Reference proteome</keyword>
<sequence>MLNSWQKSLIFVLLVSSSSYGSQTCNVHNLVFGPLLECGMKWWQDYDLAVEIDSEVTDKLSDVIETLLTYFGVSVDTEINSYLEGNINATTDDPFAKIVESALTIEPYPLFVAADLVLSLGFSAPILNEIGINGELGTRDGLLKMIGEYIDFGCSETYGMKAFVTCVKPKINAMCDEAEDKHSVIIDLIENAQDAYCDGTKAKQSVVDEFSEDLGTLFRPIFEDFLGFKVDFNNPEVIDYDDSIVYETAKLNKMETVVTEKCGAFINLVMDEMEQPNYLSDESTIGAGIVLDEFRKSLLFIFIEWLIILRIAL</sequence>
<gene>
    <name evidence="2" type="ORF">EB796_007416</name>
</gene>
<name>A0A7J7K7T9_BUGNE</name>
<dbReference type="AlphaFoldDB" id="A0A7J7K7T9"/>
<evidence type="ECO:0000313" key="2">
    <source>
        <dbReference type="EMBL" id="KAF6034273.1"/>
    </source>
</evidence>
<protein>
    <submittedName>
        <fullName evidence="2">Uncharacterized protein</fullName>
    </submittedName>
</protein>
<feature type="chain" id="PRO_5029865908" evidence="1">
    <location>
        <begin position="22"/>
        <end position="313"/>
    </location>
</feature>
<dbReference type="Proteomes" id="UP000593567">
    <property type="component" value="Unassembled WGS sequence"/>
</dbReference>
<evidence type="ECO:0000256" key="1">
    <source>
        <dbReference type="SAM" id="SignalP"/>
    </source>
</evidence>
<proteinExistence type="predicted"/>
<reference evidence="2" key="1">
    <citation type="submission" date="2020-06" db="EMBL/GenBank/DDBJ databases">
        <title>Draft genome of Bugula neritina, a colonial animal packing powerful symbionts and potential medicines.</title>
        <authorList>
            <person name="Rayko M."/>
        </authorList>
    </citation>
    <scope>NUCLEOTIDE SEQUENCE [LARGE SCALE GENOMIC DNA]</scope>
    <source>
        <strain evidence="2">Kwan_BN1</strain>
    </source>
</reference>
<comment type="caution">
    <text evidence="2">The sequence shown here is derived from an EMBL/GenBank/DDBJ whole genome shotgun (WGS) entry which is preliminary data.</text>
</comment>
<organism evidence="2 3">
    <name type="scientific">Bugula neritina</name>
    <name type="common">Brown bryozoan</name>
    <name type="synonym">Sertularia neritina</name>
    <dbReference type="NCBI Taxonomy" id="10212"/>
    <lineage>
        <taxon>Eukaryota</taxon>
        <taxon>Metazoa</taxon>
        <taxon>Spiralia</taxon>
        <taxon>Lophotrochozoa</taxon>
        <taxon>Bryozoa</taxon>
        <taxon>Gymnolaemata</taxon>
        <taxon>Cheilostomatida</taxon>
        <taxon>Flustrina</taxon>
        <taxon>Buguloidea</taxon>
        <taxon>Bugulidae</taxon>
        <taxon>Bugula</taxon>
    </lineage>
</organism>
<dbReference type="EMBL" id="VXIV02001113">
    <property type="protein sequence ID" value="KAF6034273.1"/>
    <property type="molecule type" value="Genomic_DNA"/>
</dbReference>
<feature type="signal peptide" evidence="1">
    <location>
        <begin position="1"/>
        <end position="21"/>
    </location>
</feature>
<evidence type="ECO:0000313" key="3">
    <source>
        <dbReference type="Proteomes" id="UP000593567"/>
    </source>
</evidence>